<proteinExistence type="predicted"/>
<feature type="domain" description="PEGA" evidence="1">
    <location>
        <begin position="54"/>
        <end position="90"/>
    </location>
</feature>
<accession>X0VV28</accession>
<comment type="caution">
    <text evidence="2">The sequence shown here is derived from an EMBL/GenBank/DDBJ whole genome shotgun (WGS) entry which is preliminary data.</text>
</comment>
<dbReference type="SUPFAM" id="SSF49464">
    <property type="entry name" value="Carboxypeptidase regulatory domain-like"/>
    <property type="match status" value="1"/>
</dbReference>
<reference evidence="2" key="1">
    <citation type="journal article" date="2014" name="Front. Microbiol.">
        <title>High frequency of phylogenetically diverse reductive dehalogenase-homologous genes in deep subseafloor sedimentary metagenomes.</title>
        <authorList>
            <person name="Kawai M."/>
            <person name="Futagami T."/>
            <person name="Toyoda A."/>
            <person name="Takaki Y."/>
            <person name="Nishi S."/>
            <person name="Hori S."/>
            <person name="Arai W."/>
            <person name="Tsubouchi T."/>
            <person name="Morono Y."/>
            <person name="Uchiyama I."/>
            <person name="Ito T."/>
            <person name="Fujiyama A."/>
            <person name="Inagaki F."/>
            <person name="Takami H."/>
        </authorList>
    </citation>
    <scope>NUCLEOTIDE SEQUENCE</scope>
    <source>
        <strain evidence="2">Expedition CK06-06</strain>
    </source>
</reference>
<sequence length="126" mass="13689">MPVADVTITLESSIVINPILTVAVFDNVSETLIPGANVEANSIVLPEVTQGEYEVELPSGSYSVNVSKQGYITQTFTVSLFEDTSINVYLDTSIPGEEKKEWPIKEIILISGGAILLLSIYKIVKK</sequence>
<evidence type="ECO:0000259" key="1">
    <source>
        <dbReference type="Pfam" id="PF08308"/>
    </source>
</evidence>
<evidence type="ECO:0000313" key="2">
    <source>
        <dbReference type="EMBL" id="GAG22130.1"/>
    </source>
</evidence>
<dbReference type="InterPro" id="IPR013229">
    <property type="entry name" value="PEGA"/>
</dbReference>
<dbReference type="EMBL" id="BARS01030465">
    <property type="protein sequence ID" value="GAG22130.1"/>
    <property type="molecule type" value="Genomic_DNA"/>
</dbReference>
<organism evidence="2">
    <name type="scientific">marine sediment metagenome</name>
    <dbReference type="NCBI Taxonomy" id="412755"/>
    <lineage>
        <taxon>unclassified sequences</taxon>
        <taxon>metagenomes</taxon>
        <taxon>ecological metagenomes</taxon>
    </lineage>
</organism>
<dbReference type="Gene3D" id="2.60.40.1120">
    <property type="entry name" value="Carboxypeptidase-like, regulatory domain"/>
    <property type="match status" value="1"/>
</dbReference>
<dbReference type="InterPro" id="IPR008969">
    <property type="entry name" value="CarboxyPept-like_regulatory"/>
</dbReference>
<name>X0VV28_9ZZZZ</name>
<dbReference type="AlphaFoldDB" id="X0VV28"/>
<dbReference type="Pfam" id="PF08308">
    <property type="entry name" value="PEGA"/>
    <property type="match status" value="1"/>
</dbReference>
<protein>
    <recommendedName>
        <fullName evidence="1">PEGA domain-containing protein</fullName>
    </recommendedName>
</protein>
<gene>
    <name evidence="2" type="ORF">S01H1_47515</name>
</gene>